<sequence length="450" mass="46680">MLHQRPHIGLALFSATLVLVSGVVAQLPAQAVTESPTPSALPSIPTIDTPRGDSIRARQYWLTQYGIIDLWEQSTGKGVTVAVIDTGVDGTHQDLENNVVAGYDASTGTTASKGWEGLGIEPEHGTLVASLIAGHGHTDGTTPANPEQPGAPAGMIGVAPEATILPISLELGTTGTRSVDEQIPDAVRYAVDNGADIINLSVGSDNTSWPESWDSAFAYAEERGVLLVASAGNRGAGLTQVGAPATMPGVLTVGGVDQNRQDSQSSSSQGISIAVSGPSESMIGAIPSNRYATWSGTSAAAPIVTGLAALIMEKYPDLTANQVIQRIISSADEAGEPGRDALYGYGIINPAAALAPDTPHDTDTNPLGSMSHWIAVHRKNTLAPTPASDETPVHQVGETITEAAAPTPVRPVEDSGVLPFIVLAAFALWVAIITFGSIHQLTRVIQRSRR</sequence>
<dbReference type="OrthoDB" id="9798386at2"/>
<dbReference type="EMBL" id="LXWF01000043">
    <property type="protein sequence ID" value="ORC15405.1"/>
    <property type="molecule type" value="Genomic_DNA"/>
</dbReference>
<evidence type="ECO:0000313" key="10">
    <source>
        <dbReference type="Proteomes" id="UP000192359"/>
    </source>
</evidence>
<evidence type="ECO:0000256" key="2">
    <source>
        <dbReference type="ARBA" id="ARBA00022670"/>
    </source>
</evidence>
<dbReference type="InterPro" id="IPR050131">
    <property type="entry name" value="Peptidase_S8_subtilisin-like"/>
</dbReference>
<dbReference type="PANTHER" id="PTHR43806:SF11">
    <property type="entry name" value="CEREVISIN-RELATED"/>
    <property type="match status" value="1"/>
</dbReference>
<dbReference type="InterPro" id="IPR000209">
    <property type="entry name" value="Peptidase_S8/S53_dom"/>
</dbReference>
<evidence type="ECO:0000256" key="4">
    <source>
        <dbReference type="ARBA" id="ARBA00022825"/>
    </source>
</evidence>
<keyword evidence="4 5" id="KW-0720">Serine protease</keyword>
<dbReference type="InterPro" id="IPR023828">
    <property type="entry name" value="Peptidase_S8_Ser-AS"/>
</dbReference>
<dbReference type="PROSITE" id="PS00136">
    <property type="entry name" value="SUBTILASE_ASP"/>
    <property type="match status" value="1"/>
</dbReference>
<dbReference type="InterPro" id="IPR022398">
    <property type="entry name" value="Peptidase_S8_His-AS"/>
</dbReference>
<protein>
    <submittedName>
        <fullName evidence="9">Peptidase S8</fullName>
    </submittedName>
</protein>
<evidence type="ECO:0000259" key="8">
    <source>
        <dbReference type="Pfam" id="PF00082"/>
    </source>
</evidence>
<dbReference type="InterPro" id="IPR023827">
    <property type="entry name" value="Peptidase_S8_Asp-AS"/>
</dbReference>
<evidence type="ECO:0000256" key="5">
    <source>
        <dbReference type="PROSITE-ProRule" id="PRU01240"/>
    </source>
</evidence>
<dbReference type="RefSeq" id="WP_083093193.1">
    <property type="nucleotide sequence ID" value="NZ_LXWF01000043.1"/>
</dbReference>
<keyword evidence="7" id="KW-1133">Transmembrane helix</keyword>
<dbReference type="GO" id="GO:0004252">
    <property type="term" value="F:serine-type endopeptidase activity"/>
    <property type="evidence" value="ECO:0007669"/>
    <property type="project" value="UniProtKB-UniRule"/>
</dbReference>
<evidence type="ECO:0000256" key="1">
    <source>
        <dbReference type="ARBA" id="ARBA00011073"/>
    </source>
</evidence>
<feature type="active site" description="Charge relay system" evidence="5">
    <location>
        <position position="298"/>
    </location>
</feature>
<comment type="caution">
    <text evidence="9">The sequence shown here is derived from an EMBL/GenBank/DDBJ whole genome shotgun (WGS) entry which is preliminary data.</text>
</comment>
<keyword evidence="7" id="KW-0812">Transmembrane</keyword>
<dbReference type="PRINTS" id="PR00723">
    <property type="entry name" value="SUBTILISIN"/>
</dbReference>
<dbReference type="Gene3D" id="3.40.50.200">
    <property type="entry name" value="Peptidase S8/S53 domain"/>
    <property type="match status" value="1"/>
</dbReference>
<feature type="transmembrane region" description="Helical" evidence="7">
    <location>
        <begin position="417"/>
        <end position="441"/>
    </location>
</feature>
<gene>
    <name evidence="9" type="ORF">A7979_06565</name>
</gene>
<proteinExistence type="inferred from homology"/>
<dbReference type="Proteomes" id="UP000192359">
    <property type="component" value="Unassembled WGS sequence"/>
</dbReference>
<dbReference type="AlphaFoldDB" id="A0A1Y1RLW4"/>
<keyword evidence="10" id="KW-1185">Reference proteome</keyword>
<dbReference type="PROSITE" id="PS00138">
    <property type="entry name" value="SUBTILASE_SER"/>
    <property type="match status" value="1"/>
</dbReference>
<dbReference type="GO" id="GO:0006508">
    <property type="term" value="P:proteolysis"/>
    <property type="evidence" value="ECO:0007669"/>
    <property type="project" value="UniProtKB-KW"/>
</dbReference>
<feature type="active site" description="Charge relay system" evidence="5">
    <location>
        <position position="85"/>
    </location>
</feature>
<evidence type="ECO:0000256" key="7">
    <source>
        <dbReference type="SAM" id="Phobius"/>
    </source>
</evidence>
<dbReference type="PANTHER" id="PTHR43806">
    <property type="entry name" value="PEPTIDASE S8"/>
    <property type="match status" value="1"/>
</dbReference>
<keyword evidence="7" id="KW-0472">Membrane</keyword>
<dbReference type="Pfam" id="PF00082">
    <property type="entry name" value="Peptidase_S8"/>
    <property type="match status" value="1"/>
</dbReference>
<comment type="similarity">
    <text evidence="1 5 6">Belongs to the peptidase S8 family.</text>
</comment>
<organism evidence="9 10">
    <name type="scientific">Rothia nasimurium</name>
    <dbReference type="NCBI Taxonomy" id="85336"/>
    <lineage>
        <taxon>Bacteria</taxon>
        <taxon>Bacillati</taxon>
        <taxon>Actinomycetota</taxon>
        <taxon>Actinomycetes</taxon>
        <taxon>Micrococcales</taxon>
        <taxon>Micrococcaceae</taxon>
        <taxon>Rothia</taxon>
    </lineage>
</organism>
<dbReference type="InterPro" id="IPR015500">
    <property type="entry name" value="Peptidase_S8_subtilisin-rel"/>
</dbReference>
<evidence type="ECO:0000256" key="6">
    <source>
        <dbReference type="RuleBase" id="RU003355"/>
    </source>
</evidence>
<keyword evidence="3 5" id="KW-0378">Hydrolase</keyword>
<keyword evidence="2 5" id="KW-0645">Protease</keyword>
<accession>A0A1Y1RLW4</accession>
<dbReference type="SUPFAM" id="SSF52743">
    <property type="entry name" value="Subtilisin-like"/>
    <property type="match status" value="1"/>
</dbReference>
<name>A0A1Y1RLW4_9MICC</name>
<evidence type="ECO:0000256" key="3">
    <source>
        <dbReference type="ARBA" id="ARBA00022801"/>
    </source>
</evidence>
<dbReference type="PROSITE" id="PS00137">
    <property type="entry name" value="SUBTILASE_HIS"/>
    <property type="match status" value="1"/>
</dbReference>
<dbReference type="PROSITE" id="PS51892">
    <property type="entry name" value="SUBTILASE"/>
    <property type="match status" value="1"/>
</dbReference>
<feature type="active site" description="Charge relay system" evidence="5">
    <location>
        <position position="124"/>
    </location>
</feature>
<dbReference type="InterPro" id="IPR036852">
    <property type="entry name" value="Peptidase_S8/S53_dom_sf"/>
</dbReference>
<evidence type="ECO:0000313" key="9">
    <source>
        <dbReference type="EMBL" id="ORC15405.1"/>
    </source>
</evidence>
<reference evidence="9 10" key="1">
    <citation type="submission" date="2016-05" db="EMBL/GenBank/DDBJ databases">
        <title>Draft genome sequence of a porcine commensal Rothia nasimurium.</title>
        <authorList>
            <person name="Gaiser R.A."/>
            <person name="Van Baarlen P."/>
            <person name="Wells J.M."/>
        </authorList>
    </citation>
    <scope>NUCLEOTIDE SEQUENCE [LARGE SCALE GENOMIC DNA]</scope>
    <source>
        <strain evidence="9 10">PT-32</strain>
    </source>
</reference>
<feature type="domain" description="Peptidase S8/S53" evidence="8">
    <location>
        <begin position="76"/>
        <end position="346"/>
    </location>
</feature>